<reference evidence="5 6" key="1">
    <citation type="journal article" date="2005" name="Nature">
        <title>The genome of the social amoeba Dictyostelium discoideum.</title>
        <authorList>
            <consortium name="The Dictyostelium discoideum Sequencing Consortium"/>
            <person name="Eichinger L."/>
            <person name="Pachebat J.A."/>
            <person name="Glockner G."/>
            <person name="Rajandream M.A."/>
            <person name="Sucgang R."/>
            <person name="Berriman M."/>
            <person name="Song J."/>
            <person name="Olsen R."/>
            <person name="Szafranski K."/>
            <person name="Xu Q."/>
            <person name="Tunggal B."/>
            <person name="Kummerfeld S."/>
            <person name="Madera M."/>
            <person name="Konfortov B.A."/>
            <person name="Rivero F."/>
            <person name="Bankier A.T."/>
            <person name="Lehmann R."/>
            <person name="Hamlin N."/>
            <person name="Davies R."/>
            <person name="Gaudet P."/>
            <person name="Fey P."/>
            <person name="Pilcher K."/>
            <person name="Chen G."/>
            <person name="Saunders D."/>
            <person name="Sodergren E."/>
            <person name="Davis P."/>
            <person name="Kerhornou A."/>
            <person name="Nie X."/>
            <person name="Hall N."/>
            <person name="Anjard C."/>
            <person name="Hemphill L."/>
            <person name="Bason N."/>
            <person name="Farbrother P."/>
            <person name="Desany B."/>
            <person name="Just E."/>
            <person name="Morio T."/>
            <person name="Rost R."/>
            <person name="Churcher C."/>
            <person name="Cooper J."/>
            <person name="Haydock S."/>
            <person name="van Driessche N."/>
            <person name="Cronin A."/>
            <person name="Goodhead I."/>
            <person name="Muzny D."/>
            <person name="Mourier T."/>
            <person name="Pain A."/>
            <person name="Lu M."/>
            <person name="Harper D."/>
            <person name="Lindsay R."/>
            <person name="Hauser H."/>
            <person name="James K."/>
            <person name="Quiles M."/>
            <person name="Madan Babu M."/>
            <person name="Saito T."/>
            <person name="Buchrieser C."/>
            <person name="Wardroper A."/>
            <person name="Felder M."/>
            <person name="Thangavelu M."/>
            <person name="Johnson D."/>
            <person name="Knights A."/>
            <person name="Loulseged H."/>
            <person name="Mungall K."/>
            <person name="Oliver K."/>
            <person name="Price C."/>
            <person name="Quail M.A."/>
            <person name="Urushihara H."/>
            <person name="Hernandez J."/>
            <person name="Rabbinowitsch E."/>
            <person name="Steffen D."/>
            <person name="Sanders M."/>
            <person name="Ma J."/>
            <person name="Kohara Y."/>
            <person name="Sharp S."/>
            <person name="Simmonds M."/>
            <person name="Spiegler S."/>
            <person name="Tivey A."/>
            <person name="Sugano S."/>
            <person name="White B."/>
            <person name="Walker D."/>
            <person name="Woodward J."/>
            <person name="Winckler T."/>
            <person name="Tanaka Y."/>
            <person name="Shaulsky G."/>
            <person name="Schleicher M."/>
            <person name="Weinstock G."/>
            <person name="Rosenthal A."/>
            <person name="Cox E.C."/>
            <person name="Chisholm R.L."/>
            <person name="Gibbs R."/>
            <person name="Loomis W.F."/>
            <person name="Platzer M."/>
            <person name="Kay R.R."/>
            <person name="Williams J."/>
            <person name="Dear P.H."/>
            <person name="Noegel A.A."/>
            <person name="Barrell B."/>
            <person name="Kuspa A."/>
        </authorList>
    </citation>
    <scope>NUCLEOTIDE SEQUENCE [LARGE SCALE GENOMIC DNA]</scope>
    <source>
        <strain evidence="5 6">AX4</strain>
    </source>
</reference>
<comment type="caution">
    <text evidence="5">The sequence shown here is derived from an EMBL/GenBank/DDBJ whole genome shotgun (WGS) entry which is preliminary data.</text>
</comment>
<accession>Q553C4</accession>
<keyword evidence="2" id="KW-1133">Transmembrane helix</keyword>
<dbReference type="HOGENOM" id="CLU_1144335_0_0_1"/>
<evidence type="ECO:0000313" key="5">
    <source>
        <dbReference type="EMBL" id="EAL69634.1"/>
    </source>
</evidence>
<dbReference type="PROSITE" id="PS00022">
    <property type="entry name" value="EGF_1"/>
    <property type="match status" value="1"/>
</dbReference>
<dbReference type="PROSITE" id="PS50026">
    <property type="entry name" value="EGF_3"/>
    <property type="match status" value="1"/>
</dbReference>
<keyword evidence="1" id="KW-1015">Disulfide bond</keyword>
<dbReference type="PROSITE" id="PS01186">
    <property type="entry name" value="EGF_2"/>
    <property type="match status" value="1"/>
</dbReference>
<proteinExistence type="predicted"/>
<evidence type="ECO:0000256" key="1">
    <source>
        <dbReference type="PROSITE-ProRule" id="PRU00076"/>
    </source>
</evidence>
<protein>
    <submittedName>
        <fullName evidence="5">EGF-like domain-containing protein</fullName>
    </submittedName>
</protein>
<comment type="caution">
    <text evidence="1">Lacks conserved residue(s) required for the propagation of feature annotation.</text>
</comment>
<dbReference type="GeneID" id="8620077"/>
<feature type="domain" description="EGF-like" evidence="4">
    <location>
        <begin position="166"/>
        <end position="198"/>
    </location>
</feature>
<dbReference type="CDD" id="cd00603">
    <property type="entry name" value="IPT_PCSR"/>
    <property type="match status" value="1"/>
</dbReference>
<feature type="disulfide bond" evidence="1">
    <location>
        <begin position="170"/>
        <end position="180"/>
    </location>
</feature>
<dbReference type="PANTHER" id="PTHR24032">
    <property type="entry name" value="EGF-LIKE DOMAIN-CONTAINING PROTEIN-RELATED-RELATED"/>
    <property type="match status" value="1"/>
</dbReference>
<evidence type="ECO:0000256" key="2">
    <source>
        <dbReference type="SAM" id="Phobius"/>
    </source>
</evidence>
<keyword evidence="3" id="KW-0732">Signal</keyword>
<dbReference type="InterPro" id="IPR053331">
    <property type="entry name" value="EGF-like_comC"/>
</dbReference>
<dbReference type="RefSeq" id="XP_643496.1">
    <property type="nucleotide sequence ID" value="XM_638404.1"/>
</dbReference>
<keyword evidence="1" id="KW-0245">EGF-like domain</keyword>
<dbReference type="EMBL" id="AAFI02000013">
    <property type="protein sequence ID" value="EAL69634.1"/>
    <property type="molecule type" value="Genomic_DNA"/>
</dbReference>
<keyword evidence="6" id="KW-1185">Reference proteome</keyword>
<dbReference type="SMR" id="Q553C4"/>
<dbReference type="AlphaFoldDB" id="Q553C4"/>
<feature type="signal peptide" evidence="3">
    <location>
        <begin position="1"/>
        <end position="20"/>
    </location>
</feature>
<feature type="chain" id="PRO_5004250409" evidence="3">
    <location>
        <begin position="21"/>
        <end position="243"/>
    </location>
</feature>
<gene>
    <name evidence="5" type="ORF">DDB_G0275767</name>
</gene>
<evidence type="ECO:0000256" key="3">
    <source>
        <dbReference type="SAM" id="SignalP"/>
    </source>
</evidence>
<feature type="transmembrane region" description="Helical" evidence="2">
    <location>
        <begin position="216"/>
        <end position="239"/>
    </location>
</feature>
<evidence type="ECO:0000259" key="4">
    <source>
        <dbReference type="PROSITE" id="PS50026"/>
    </source>
</evidence>
<dbReference type="dictyBase" id="DDB_G0275767"/>
<name>Q553C4_DICDI</name>
<dbReference type="InParanoid" id="Q553C4"/>
<dbReference type="PaxDb" id="44689-DDB0233717"/>
<dbReference type="Gene3D" id="2.60.120.260">
    <property type="entry name" value="Galactose-binding domain-like"/>
    <property type="match status" value="1"/>
</dbReference>
<evidence type="ECO:0000313" key="6">
    <source>
        <dbReference type="Proteomes" id="UP000002195"/>
    </source>
</evidence>
<dbReference type="KEGG" id="ddi:DDB_G0275767"/>
<keyword evidence="2" id="KW-0812">Transmembrane</keyword>
<dbReference type="Proteomes" id="UP000002195">
    <property type="component" value="Unassembled WGS sequence"/>
</dbReference>
<dbReference type="VEuPathDB" id="AmoebaDB:DDB_G0275767"/>
<keyword evidence="2" id="KW-0472">Membrane</keyword>
<dbReference type="InterPro" id="IPR000742">
    <property type="entry name" value="EGF"/>
</dbReference>
<sequence>MKILLLLFLIVLLNVSFTMAWEESGETYYPVYPPGSKKCHNDCNYQPYLCYNGICSCPYGYNLNPYDCSDKCYYAGCTKSIDSISDTTLKGGPITLLGWFDNDYSSIFITVDGVNCPIYSNSSTSVTCLAPKIGGSMNPHLYIVETTFTDSNNNTMMEIFKTVSYNSTNCLNQCSGVGSCDENGNCNCLSGYSGEDCSIIPSPAHSSSSSSPTDKGYFTIQITPFTLILLFIFILITIITSKK</sequence>
<feature type="disulfide bond" evidence="1">
    <location>
        <begin position="188"/>
        <end position="197"/>
    </location>
</feature>
<organism evidence="5 6">
    <name type="scientific">Dictyostelium discoideum</name>
    <name type="common">Social amoeba</name>
    <dbReference type="NCBI Taxonomy" id="44689"/>
    <lineage>
        <taxon>Eukaryota</taxon>
        <taxon>Amoebozoa</taxon>
        <taxon>Evosea</taxon>
        <taxon>Eumycetozoa</taxon>
        <taxon>Dictyostelia</taxon>
        <taxon>Dictyosteliales</taxon>
        <taxon>Dictyosteliaceae</taxon>
        <taxon>Dictyostelium</taxon>
    </lineage>
</organism>
<dbReference type="PhylomeDB" id="Q553C4"/>